<keyword evidence="1" id="KW-0805">Transcription regulation</keyword>
<dbReference type="PROSITE" id="PS50977">
    <property type="entry name" value="HTH_TETR_2"/>
    <property type="match status" value="1"/>
</dbReference>
<sequence>MRERIVGAAAEILRTEGSAGVTTRAVAERAGVQAPTIYRLFGDKDGLLDAVAEHAMALFSASKTSALTSAPASTDPVGELREAWGETVRFGLDNADLYVILSDPRRGRDSPALANGVRALEERVRRVAAAGLLRVAEARAVALIHAAGTGAILSLLEQPIGERDPELATTLLDAVLDRILIEQEESAAEEMPAAHRAAAITLRAVTDDLTALSVPERALLAEWLDRIIDSH</sequence>
<keyword evidence="2 4" id="KW-0238">DNA-binding</keyword>
<dbReference type="PRINTS" id="PR00455">
    <property type="entry name" value="HTHTETR"/>
</dbReference>
<dbReference type="PANTHER" id="PTHR30055:SF234">
    <property type="entry name" value="HTH-TYPE TRANSCRIPTIONAL REGULATOR BETI"/>
    <property type="match status" value="1"/>
</dbReference>
<evidence type="ECO:0000313" key="6">
    <source>
        <dbReference type="EMBL" id="SDP06765.1"/>
    </source>
</evidence>
<gene>
    <name evidence="6" type="ORF">SAMN04487788_1915</name>
</gene>
<dbReference type="InterPro" id="IPR050109">
    <property type="entry name" value="HTH-type_TetR-like_transc_reg"/>
</dbReference>
<protein>
    <submittedName>
        <fullName evidence="6">Transcriptional regulator, TetR family</fullName>
    </submittedName>
</protein>
<feature type="DNA-binding region" description="H-T-H motif" evidence="4">
    <location>
        <begin position="22"/>
        <end position="41"/>
    </location>
</feature>
<organism evidence="6 7">
    <name type="scientific">Microbacterium testaceum (strain StLB037)</name>
    <dbReference type="NCBI Taxonomy" id="979556"/>
    <lineage>
        <taxon>Bacteria</taxon>
        <taxon>Bacillati</taxon>
        <taxon>Actinomycetota</taxon>
        <taxon>Actinomycetes</taxon>
        <taxon>Micrococcales</taxon>
        <taxon>Microbacteriaceae</taxon>
        <taxon>Microbacterium</taxon>
    </lineage>
</organism>
<dbReference type="InterPro" id="IPR001647">
    <property type="entry name" value="HTH_TetR"/>
</dbReference>
<dbReference type="PANTHER" id="PTHR30055">
    <property type="entry name" value="HTH-TYPE TRANSCRIPTIONAL REGULATOR RUTR"/>
    <property type="match status" value="1"/>
</dbReference>
<evidence type="ECO:0000256" key="3">
    <source>
        <dbReference type="ARBA" id="ARBA00023163"/>
    </source>
</evidence>
<evidence type="ECO:0000256" key="2">
    <source>
        <dbReference type="ARBA" id="ARBA00023125"/>
    </source>
</evidence>
<dbReference type="Proteomes" id="UP000186456">
    <property type="component" value="Unassembled WGS sequence"/>
</dbReference>
<accession>A0A1H0PQ40</accession>
<dbReference type="GO" id="GO:0000976">
    <property type="term" value="F:transcription cis-regulatory region binding"/>
    <property type="evidence" value="ECO:0007669"/>
    <property type="project" value="TreeGrafter"/>
</dbReference>
<name>A0A1H0PQ40_MICTS</name>
<dbReference type="InterPro" id="IPR009057">
    <property type="entry name" value="Homeodomain-like_sf"/>
</dbReference>
<evidence type="ECO:0000313" key="7">
    <source>
        <dbReference type="Proteomes" id="UP000186456"/>
    </source>
</evidence>
<dbReference type="AlphaFoldDB" id="A0A1H0PQ40"/>
<dbReference type="SUPFAM" id="SSF46689">
    <property type="entry name" value="Homeodomain-like"/>
    <property type="match status" value="1"/>
</dbReference>
<reference evidence="6 7" key="1">
    <citation type="submission" date="2016-10" db="EMBL/GenBank/DDBJ databases">
        <authorList>
            <person name="de Groot N.N."/>
        </authorList>
    </citation>
    <scope>NUCLEOTIDE SEQUENCE [LARGE SCALE GENOMIC DNA]</scope>
    <source>
        <strain evidence="6 7">StLB037</strain>
    </source>
</reference>
<feature type="domain" description="HTH tetR-type" evidence="5">
    <location>
        <begin position="1"/>
        <end position="59"/>
    </location>
</feature>
<keyword evidence="3" id="KW-0804">Transcription</keyword>
<proteinExistence type="predicted"/>
<dbReference type="GO" id="GO:0003700">
    <property type="term" value="F:DNA-binding transcription factor activity"/>
    <property type="evidence" value="ECO:0007669"/>
    <property type="project" value="TreeGrafter"/>
</dbReference>
<dbReference type="Gene3D" id="1.10.357.10">
    <property type="entry name" value="Tetracycline Repressor, domain 2"/>
    <property type="match status" value="1"/>
</dbReference>
<evidence type="ECO:0000256" key="1">
    <source>
        <dbReference type="ARBA" id="ARBA00023015"/>
    </source>
</evidence>
<evidence type="ECO:0000256" key="4">
    <source>
        <dbReference type="PROSITE-ProRule" id="PRU00335"/>
    </source>
</evidence>
<dbReference type="EMBL" id="FNJN01000004">
    <property type="protein sequence ID" value="SDP06765.1"/>
    <property type="molecule type" value="Genomic_DNA"/>
</dbReference>
<evidence type="ECO:0000259" key="5">
    <source>
        <dbReference type="PROSITE" id="PS50977"/>
    </source>
</evidence>
<dbReference type="Pfam" id="PF00440">
    <property type="entry name" value="TetR_N"/>
    <property type="match status" value="1"/>
</dbReference>